<dbReference type="InterPro" id="IPR050336">
    <property type="entry name" value="Chromosome_partition/occlusion"/>
</dbReference>
<dbReference type="Proteomes" id="UP000262832">
    <property type="component" value="Chromosome II"/>
</dbReference>
<dbReference type="SUPFAM" id="SSF110849">
    <property type="entry name" value="ParB/Sulfiredoxin"/>
    <property type="match status" value="1"/>
</dbReference>
<dbReference type="EMBL" id="CP032094">
    <property type="protein sequence ID" value="AXY02582.1"/>
    <property type="molecule type" value="Genomic_DNA"/>
</dbReference>
<evidence type="ECO:0000313" key="3">
    <source>
        <dbReference type="Proteomes" id="UP000262832"/>
    </source>
</evidence>
<feature type="domain" description="ParB-like N-terminal" evidence="1">
    <location>
        <begin position="1"/>
        <end position="91"/>
    </location>
</feature>
<evidence type="ECO:0000259" key="1">
    <source>
        <dbReference type="SMART" id="SM00470"/>
    </source>
</evidence>
<dbReference type="Gene3D" id="3.90.1530.30">
    <property type="match status" value="1"/>
</dbReference>
<evidence type="ECO:0000313" key="2">
    <source>
        <dbReference type="EMBL" id="AXY02582.1"/>
    </source>
</evidence>
<sequence>MILHINDIIIPQERLRYLDDVKVREIAESIKNIGQINPIIVANKQLVAGLHRYFACKALGIEYPLVAPMGSDAKMLDEQDNLALIEIDENLFRNELTENERNHHIMVRADIIARRKLYEELGEDDISKLKKEKAYSGYVKRANKAAIDSLANVLKIKPATVKKRIGIAKKLDDAGIVNEHRNKLNAKQLEDIAKFAKEPQKAANVAKELAERPYHKRHQESAAKVANDSSHVIRRGQNLGHQASTTKRFLTEFYKGSEGELKRLLEAADNIAGALSEIVAEHKAKQDVQ</sequence>
<dbReference type="PANTHER" id="PTHR33375">
    <property type="entry name" value="CHROMOSOME-PARTITIONING PROTEIN PARB-RELATED"/>
    <property type="match status" value="1"/>
</dbReference>
<dbReference type="InterPro" id="IPR003115">
    <property type="entry name" value="ParB_N"/>
</dbReference>
<protein>
    <recommendedName>
        <fullName evidence="1">ParB-like N-terminal domain-containing protein</fullName>
    </recommendedName>
</protein>
<keyword evidence="3" id="KW-1185">Reference proteome</keyword>
<dbReference type="PANTHER" id="PTHR33375:SF1">
    <property type="entry name" value="CHROMOSOME-PARTITIONING PROTEIN PARB-RELATED"/>
    <property type="match status" value="1"/>
</dbReference>
<accession>A0ABM6YYB3</accession>
<gene>
    <name evidence="2" type="ORF">D1115_16215</name>
</gene>
<dbReference type="InterPro" id="IPR036086">
    <property type="entry name" value="ParB/Sulfiredoxin_sf"/>
</dbReference>
<name>A0ABM6YYB3_9VIBR</name>
<dbReference type="SMART" id="SM00470">
    <property type="entry name" value="ParB"/>
    <property type="match status" value="1"/>
</dbReference>
<proteinExistence type="predicted"/>
<dbReference type="Pfam" id="PF02195">
    <property type="entry name" value="ParB_N"/>
    <property type="match status" value="1"/>
</dbReference>
<reference evidence="2 3" key="1">
    <citation type="submission" date="2018-08" db="EMBL/GenBank/DDBJ databases">
        <title>Genomic taxonomy of the Vibrionaceae family.</title>
        <authorList>
            <person name="Gomez-Gil B."/>
            <person name="Tanaka M."/>
            <person name="Sawabe T."/>
            <person name="Enciso-Ibarra K."/>
        </authorList>
    </citation>
    <scope>NUCLEOTIDE SEQUENCE [LARGE SCALE GENOMIC DNA]</scope>
    <source>
        <strain evidence="2 3">CAIM 1831</strain>
    </source>
</reference>
<organism evidence="2 3">
    <name type="scientific">Vibrio alfacsensis</name>
    <dbReference type="NCBI Taxonomy" id="1074311"/>
    <lineage>
        <taxon>Bacteria</taxon>
        <taxon>Pseudomonadati</taxon>
        <taxon>Pseudomonadota</taxon>
        <taxon>Gammaproteobacteria</taxon>
        <taxon>Vibrionales</taxon>
        <taxon>Vibrionaceae</taxon>
        <taxon>Vibrio</taxon>
    </lineage>
</organism>